<dbReference type="OrthoDB" id="4033294at2"/>
<reference evidence="1 2" key="1">
    <citation type="journal article" date="2018" name="Syst. Appl. Microbiol.">
        <title>Pseudomonas silesiensis sp. nov. strain A3T isolated from a biological pesticide sewage treatment plant and analysis of the complete genome sequence.</title>
        <authorList>
            <person name="Kaminski M.A."/>
            <person name="Furmanczyk E.M."/>
            <person name="Sobczak A."/>
            <person name="Dziembowski A."/>
            <person name="Lipinski L."/>
        </authorList>
    </citation>
    <scope>NUCLEOTIDE SEQUENCE [LARGE SCALE GENOMIC DNA]</scope>
    <source>
        <strain evidence="1 2">A3</strain>
    </source>
</reference>
<dbReference type="AlphaFoldDB" id="A0A191YZ31"/>
<accession>A0A191YZ31</accession>
<name>A0A191YZ31_9PSED</name>
<evidence type="ECO:0008006" key="3">
    <source>
        <dbReference type="Google" id="ProtNLM"/>
    </source>
</evidence>
<protein>
    <recommendedName>
        <fullName evidence="3">Butirosin biosynthesis protein H N-terminal domain-containing protein</fullName>
    </recommendedName>
</protein>
<dbReference type="Proteomes" id="UP000078354">
    <property type="component" value="Chromosome"/>
</dbReference>
<dbReference type="STRING" id="1853130.PMA3_24500"/>
<dbReference type="RefSeq" id="WP_064679610.1">
    <property type="nucleotide sequence ID" value="NZ_CP014870.1"/>
</dbReference>
<evidence type="ECO:0000313" key="1">
    <source>
        <dbReference type="EMBL" id="ANJ58155.1"/>
    </source>
</evidence>
<keyword evidence="2" id="KW-1185">Reference proteome</keyword>
<evidence type="ECO:0000313" key="2">
    <source>
        <dbReference type="Proteomes" id="UP000078354"/>
    </source>
</evidence>
<dbReference type="KEGG" id="psil:PMA3_24500"/>
<proteinExistence type="predicted"/>
<organism evidence="1 2">
    <name type="scientific">Pseudomonas silesiensis</name>
    <dbReference type="NCBI Taxonomy" id="1853130"/>
    <lineage>
        <taxon>Bacteria</taxon>
        <taxon>Pseudomonadati</taxon>
        <taxon>Pseudomonadota</taxon>
        <taxon>Gammaproteobacteria</taxon>
        <taxon>Pseudomonadales</taxon>
        <taxon>Pseudomonadaceae</taxon>
        <taxon>Pseudomonas</taxon>
    </lineage>
</organism>
<dbReference type="EMBL" id="CP014870">
    <property type="protein sequence ID" value="ANJ58155.1"/>
    <property type="molecule type" value="Genomic_DNA"/>
</dbReference>
<sequence>MALNQDTLNIESQPFPYDTEHYDRRFLDCWRRQAVVFLEKCGADVDLLFYNSLASTDRIFEDHILNHKPKYAFLTPSIDNEGLSLTGWQQSLKTYETFELAGDDLSEHLEKIPFAIVMGSVFYLPHCPEYQMEHLNHSIVLSGQCAHSVWEVIDDDPSSILRTYRYDQSYIERYFNNNGARLIRYFKPIEIDTTESGRDIAIQKCATYLSSMEDSYKLLTEIEWIANNPYESVSIRAKKIHEAFSIYSGSRSLFSRFAERVLGDQVAASHLNDIAAEAMVIKYAMAKAEITHRINVGSIVSRCEKLAVHERRTLSLLRKNLGCS</sequence>
<gene>
    <name evidence="1" type="ORF">PMA3_24500</name>
</gene>